<keyword evidence="3" id="KW-1185">Reference proteome</keyword>
<dbReference type="EMBL" id="UYJE01005866">
    <property type="protein sequence ID" value="VDI41149.1"/>
    <property type="molecule type" value="Genomic_DNA"/>
</dbReference>
<evidence type="ECO:0000256" key="1">
    <source>
        <dbReference type="SAM" id="MobiDB-lite"/>
    </source>
</evidence>
<dbReference type="OrthoDB" id="10264505at2759"/>
<comment type="caution">
    <text evidence="2">The sequence shown here is derived from an EMBL/GenBank/DDBJ whole genome shotgun (WGS) entry which is preliminary data.</text>
</comment>
<organism evidence="2 3">
    <name type="scientific">Mytilus galloprovincialis</name>
    <name type="common">Mediterranean mussel</name>
    <dbReference type="NCBI Taxonomy" id="29158"/>
    <lineage>
        <taxon>Eukaryota</taxon>
        <taxon>Metazoa</taxon>
        <taxon>Spiralia</taxon>
        <taxon>Lophotrochozoa</taxon>
        <taxon>Mollusca</taxon>
        <taxon>Bivalvia</taxon>
        <taxon>Autobranchia</taxon>
        <taxon>Pteriomorphia</taxon>
        <taxon>Mytilida</taxon>
        <taxon>Mytiloidea</taxon>
        <taxon>Mytilidae</taxon>
        <taxon>Mytilinae</taxon>
        <taxon>Mytilus</taxon>
    </lineage>
</organism>
<dbReference type="InterPro" id="IPR036356">
    <property type="entry name" value="ERp29_C_sf"/>
</dbReference>
<dbReference type="Proteomes" id="UP000596742">
    <property type="component" value="Unassembled WGS sequence"/>
</dbReference>
<feature type="region of interest" description="Disordered" evidence="1">
    <location>
        <begin position="145"/>
        <end position="171"/>
    </location>
</feature>
<name>A0A8B6EX64_MYTGA</name>
<evidence type="ECO:0000313" key="3">
    <source>
        <dbReference type="Proteomes" id="UP000596742"/>
    </source>
</evidence>
<proteinExistence type="predicted"/>
<sequence>MYGGRFDKIEIMAFIADKTGITRQQNGALPEGAGLLKEMDELIKANKNTIASGKKMKKIVQKAKEFLEYYDDRDMQEIAEYYVYLLEEVEYHEETSVIDDERYYLIRELVDPKGPRQRELLLKKQNVVRQFFDIMGDKLLKRNSKQSPIVKAKEPRPHNHNHDKIHRHEEL</sequence>
<protein>
    <submittedName>
        <fullName evidence="2">Uncharacterized protein</fullName>
    </submittedName>
</protein>
<evidence type="ECO:0000313" key="2">
    <source>
        <dbReference type="EMBL" id="VDI41149.1"/>
    </source>
</evidence>
<reference evidence="2" key="1">
    <citation type="submission" date="2018-11" db="EMBL/GenBank/DDBJ databases">
        <authorList>
            <person name="Alioto T."/>
            <person name="Alioto T."/>
        </authorList>
    </citation>
    <scope>NUCLEOTIDE SEQUENCE</scope>
</reference>
<feature type="compositionally biased region" description="Basic and acidic residues" evidence="1">
    <location>
        <begin position="151"/>
        <end position="171"/>
    </location>
</feature>
<accession>A0A8B6EX64</accession>
<gene>
    <name evidence="2" type="ORF">MGAL_10B042877</name>
</gene>
<dbReference type="AlphaFoldDB" id="A0A8B6EX64"/>
<dbReference type="SUPFAM" id="SSF47933">
    <property type="entry name" value="ERP29 C domain-like"/>
    <property type="match status" value="1"/>
</dbReference>